<organism evidence="1 2">
    <name type="scientific">Nocardioides lianchengensis</name>
    <dbReference type="NCBI Taxonomy" id="1045774"/>
    <lineage>
        <taxon>Bacteria</taxon>
        <taxon>Bacillati</taxon>
        <taxon>Actinomycetota</taxon>
        <taxon>Actinomycetes</taxon>
        <taxon>Propionibacteriales</taxon>
        <taxon>Nocardioidaceae</taxon>
        <taxon>Nocardioides</taxon>
    </lineage>
</organism>
<keyword evidence="2" id="KW-1185">Reference proteome</keyword>
<evidence type="ECO:0000313" key="2">
    <source>
        <dbReference type="Proteomes" id="UP000199034"/>
    </source>
</evidence>
<accession>A0A1G6J418</accession>
<name>A0A1G6J418_9ACTN</name>
<dbReference type="Proteomes" id="UP000199034">
    <property type="component" value="Unassembled WGS sequence"/>
</dbReference>
<protein>
    <submittedName>
        <fullName evidence="1">Uncharacterized protein</fullName>
    </submittedName>
</protein>
<reference evidence="2" key="1">
    <citation type="submission" date="2016-10" db="EMBL/GenBank/DDBJ databases">
        <authorList>
            <person name="Varghese N."/>
            <person name="Submissions S."/>
        </authorList>
    </citation>
    <scope>NUCLEOTIDE SEQUENCE [LARGE SCALE GENOMIC DNA]</scope>
    <source>
        <strain evidence="2">CGMCC 4.6858</strain>
    </source>
</reference>
<dbReference type="EMBL" id="FMZM01000001">
    <property type="protein sequence ID" value="SDC13373.1"/>
    <property type="molecule type" value="Genomic_DNA"/>
</dbReference>
<sequence>MTSEGREDDWMAGVAPSVQRTPAEQAERNVDLVWWATWLGLLLAGVAAIAGVTMAVQRKAIECTDDYECVAYPMAAPGVAIAALAGVLAILVVFAGIAARAALRTTEE</sequence>
<gene>
    <name evidence="1" type="ORF">SAMN05421872_101363</name>
</gene>
<proteinExistence type="predicted"/>
<dbReference type="RefSeq" id="WP_090850151.1">
    <property type="nucleotide sequence ID" value="NZ_FMZM01000001.1"/>
</dbReference>
<dbReference type="AlphaFoldDB" id="A0A1G6J418"/>
<evidence type="ECO:0000313" key="1">
    <source>
        <dbReference type="EMBL" id="SDC13373.1"/>
    </source>
</evidence>